<name>A0A2M4DL19_ANODA</name>
<protein>
    <submittedName>
        <fullName evidence="3">Putative secreted protein</fullName>
    </submittedName>
</protein>
<evidence type="ECO:0000256" key="1">
    <source>
        <dbReference type="SAM" id="MobiDB-lite"/>
    </source>
</evidence>
<feature type="region of interest" description="Disordered" evidence="1">
    <location>
        <begin position="84"/>
        <end position="105"/>
    </location>
</feature>
<proteinExistence type="predicted"/>
<dbReference type="AlphaFoldDB" id="A0A2M4DL19"/>
<dbReference type="EMBL" id="GGFL01013650">
    <property type="protein sequence ID" value="MBW77828.1"/>
    <property type="molecule type" value="Transcribed_RNA"/>
</dbReference>
<evidence type="ECO:0000313" key="3">
    <source>
        <dbReference type="EMBL" id="MBW77828.1"/>
    </source>
</evidence>
<feature type="chain" id="PRO_5014986350" evidence="2">
    <location>
        <begin position="19"/>
        <end position="105"/>
    </location>
</feature>
<evidence type="ECO:0000256" key="2">
    <source>
        <dbReference type="SAM" id="SignalP"/>
    </source>
</evidence>
<keyword evidence="2" id="KW-0732">Signal</keyword>
<organism evidence="3">
    <name type="scientific">Anopheles darlingi</name>
    <name type="common">Mosquito</name>
    <dbReference type="NCBI Taxonomy" id="43151"/>
    <lineage>
        <taxon>Eukaryota</taxon>
        <taxon>Metazoa</taxon>
        <taxon>Ecdysozoa</taxon>
        <taxon>Arthropoda</taxon>
        <taxon>Hexapoda</taxon>
        <taxon>Insecta</taxon>
        <taxon>Pterygota</taxon>
        <taxon>Neoptera</taxon>
        <taxon>Endopterygota</taxon>
        <taxon>Diptera</taxon>
        <taxon>Nematocera</taxon>
        <taxon>Culicoidea</taxon>
        <taxon>Culicidae</taxon>
        <taxon>Anophelinae</taxon>
        <taxon>Anopheles</taxon>
    </lineage>
</organism>
<feature type="signal peptide" evidence="2">
    <location>
        <begin position="1"/>
        <end position="18"/>
    </location>
</feature>
<reference evidence="3" key="1">
    <citation type="submission" date="2018-01" db="EMBL/GenBank/DDBJ databases">
        <title>An insight into the sialome of Amazonian anophelines.</title>
        <authorList>
            <person name="Ribeiro J.M."/>
            <person name="Scarpassa V."/>
            <person name="Calvo E."/>
        </authorList>
    </citation>
    <scope>NUCLEOTIDE SEQUENCE</scope>
</reference>
<accession>A0A2M4DL19</accession>
<sequence length="105" mass="11685">MPAALLLVCRKLFAFGHAKAVCLVEIGQFMHALENVSKITLSCLGCKCFAKLSCCEVNLLFGVCVKRERLPGLITKHTKKNEKETLLADDAKEKKTETEMHHSHS</sequence>